<organism evidence="2 3">
    <name type="scientific">Litomosoides sigmodontis</name>
    <name type="common">Filarial nematode worm</name>
    <dbReference type="NCBI Taxonomy" id="42156"/>
    <lineage>
        <taxon>Eukaryota</taxon>
        <taxon>Metazoa</taxon>
        <taxon>Ecdysozoa</taxon>
        <taxon>Nematoda</taxon>
        <taxon>Chromadorea</taxon>
        <taxon>Rhabditida</taxon>
        <taxon>Spirurina</taxon>
        <taxon>Spiruromorpha</taxon>
        <taxon>Filarioidea</taxon>
        <taxon>Onchocercidae</taxon>
        <taxon>Litomosoides</taxon>
    </lineage>
</organism>
<name>A0A3P6UK04_LITSI</name>
<evidence type="ECO:0000313" key="3">
    <source>
        <dbReference type="Proteomes" id="UP000277928"/>
    </source>
</evidence>
<keyword evidence="3" id="KW-1185">Reference proteome</keyword>
<dbReference type="EMBL" id="UYRX01000299">
    <property type="protein sequence ID" value="VDK79568.1"/>
    <property type="molecule type" value="Genomic_DNA"/>
</dbReference>
<proteinExistence type="predicted"/>
<accession>A0A3P6UK04</accession>
<evidence type="ECO:0000313" key="2">
    <source>
        <dbReference type="EMBL" id="VDK79568.1"/>
    </source>
</evidence>
<gene>
    <name evidence="2" type="ORF">NLS_LOCUS4567</name>
</gene>
<protein>
    <submittedName>
        <fullName evidence="2">Uncharacterized protein</fullName>
    </submittedName>
</protein>
<sequence length="105" mass="11254">MWRVKKAVAGWREGADSSTSESCPMSTIIASLSSAPTQLSSKTASFALGSREVSGKRRSGSIRYGPLSTSGSGYTERKIVASLKCCVKCQAITERQDSPRNELSF</sequence>
<dbReference type="AlphaFoldDB" id="A0A3P6UK04"/>
<dbReference type="Proteomes" id="UP000277928">
    <property type="component" value="Unassembled WGS sequence"/>
</dbReference>
<evidence type="ECO:0000256" key="1">
    <source>
        <dbReference type="SAM" id="MobiDB-lite"/>
    </source>
</evidence>
<feature type="region of interest" description="Disordered" evidence="1">
    <location>
        <begin position="1"/>
        <end position="22"/>
    </location>
</feature>
<reference evidence="2 3" key="1">
    <citation type="submission" date="2018-08" db="EMBL/GenBank/DDBJ databases">
        <authorList>
            <person name="Laetsch R D."/>
            <person name="Stevens L."/>
            <person name="Kumar S."/>
            <person name="Blaxter L. M."/>
        </authorList>
    </citation>
    <scope>NUCLEOTIDE SEQUENCE [LARGE SCALE GENOMIC DNA]</scope>
</reference>